<dbReference type="SUPFAM" id="SSF53850">
    <property type="entry name" value="Periplasmic binding protein-like II"/>
    <property type="match status" value="1"/>
</dbReference>
<organism evidence="1">
    <name type="scientific">uncultured Rubrobacteraceae bacterium</name>
    <dbReference type="NCBI Taxonomy" id="349277"/>
    <lineage>
        <taxon>Bacteria</taxon>
        <taxon>Bacillati</taxon>
        <taxon>Actinomycetota</taxon>
        <taxon>Rubrobacteria</taxon>
        <taxon>Rubrobacterales</taxon>
        <taxon>Rubrobacteraceae</taxon>
        <taxon>environmental samples</taxon>
    </lineage>
</organism>
<dbReference type="PANTHER" id="PTHR35841:SF1">
    <property type="entry name" value="PHOSPHONATES-BINDING PERIPLASMIC PROTEIN"/>
    <property type="match status" value="1"/>
</dbReference>
<dbReference type="AlphaFoldDB" id="A0A6J4R453"/>
<accession>A0A6J4R453</accession>
<reference evidence="1" key="1">
    <citation type="submission" date="2020-02" db="EMBL/GenBank/DDBJ databases">
        <authorList>
            <person name="Meier V. D."/>
        </authorList>
    </citation>
    <scope>NUCLEOTIDE SEQUENCE</scope>
    <source>
        <strain evidence="1">AVDCRST_MAG02</strain>
    </source>
</reference>
<proteinExistence type="predicted"/>
<dbReference type="EMBL" id="CADCVH010000074">
    <property type="protein sequence ID" value="CAA9460851.1"/>
    <property type="molecule type" value="Genomic_DNA"/>
</dbReference>
<sequence>MRTSPRPSAESRKKEHPEELRFLSYLSPGIPRAFFEAVVEHVRQALGQRASLSVEPRVSGPMRGAEDPFSRGEADVGFMCAPSLFWLLESADPPVALLPAAPVFRDDRAPGEPVYFSELVVRADSPAGSFLDLRGRSWAYNDPCSLSGYYNVLKRLAEMGADEGFFGRTCCSGSHLNSVGMVVRGEVDAALIDSNVLRIELRSTPKLQKRLRVIETWGPFPIQPVVLRSGLHRSLGEGLRTALLSIGEDSPVAPALADFGLERFVPVTYEHYAAESEVLRSCERALGVRP</sequence>
<evidence type="ECO:0000313" key="1">
    <source>
        <dbReference type="EMBL" id="CAA9460851.1"/>
    </source>
</evidence>
<gene>
    <name evidence="1" type="ORF">AVDCRST_MAG02-2161</name>
</gene>
<dbReference type="Gene3D" id="3.40.190.10">
    <property type="entry name" value="Periplasmic binding protein-like II"/>
    <property type="match status" value="2"/>
</dbReference>
<name>A0A6J4R453_9ACTN</name>
<dbReference type="Pfam" id="PF12974">
    <property type="entry name" value="Phosphonate-bd"/>
    <property type="match status" value="1"/>
</dbReference>
<protein>
    <submittedName>
        <fullName evidence="1">ABC transporter, substrate-binding protein (Cluster 12, methionine/phosphonates)</fullName>
    </submittedName>
</protein>
<dbReference type="PANTHER" id="PTHR35841">
    <property type="entry name" value="PHOSPHONATES-BINDING PERIPLASMIC PROTEIN"/>
    <property type="match status" value="1"/>
</dbReference>